<dbReference type="EMBL" id="FNXF01000024">
    <property type="protein sequence ID" value="SEI12394.1"/>
    <property type="molecule type" value="Genomic_DNA"/>
</dbReference>
<protein>
    <submittedName>
        <fullName evidence="1">Uncharacterized protein</fullName>
    </submittedName>
</protein>
<name>A0A1H6NBI6_9GAMM</name>
<gene>
    <name evidence="1" type="ORF">SAMN05660691_03950</name>
</gene>
<evidence type="ECO:0000313" key="1">
    <source>
        <dbReference type="EMBL" id="SEI12394.1"/>
    </source>
</evidence>
<reference evidence="2" key="1">
    <citation type="submission" date="2016-10" db="EMBL/GenBank/DDBJ databases">
        <authorList>
            <person name="Varghese N."/>
            <person name="Submissions S."/>
        </authorList>
    </citation>
    <scope>NUCLEOTIDE SEQUENCE [LARGE SCALE GENOMIC DNA]</scope>
    <source>
        <strain evidence="2">DSM 17616</strain>
    </source>
</reference>
<evidence type="ECO:0000313" key="2">
    <source>
        <dbReference type="Proteomes" id="UP000199371"/>
    </source>
</evidence>
<dbReference type="AlphaFoldDB" id="A0A1H6NBI6"/>
<dbReference type="STRING" id="173990.SAMN05660691_03950"/>
<sequence>MSGVISAVKHWAADYAGAALLALLLHALLLACLLRLEFTQVPPPKPAAPVVSYLYQPPPVQAVAAQAESNAPEPESAALPSALSVTPALSAAPEPEVAALASTDNAATQADAVSEKQPAAAVASSAASFSAPFSAQPEQSSAAGLAQRALSSAATPSARAIEDAATASYQQFLQAQQPKITVEKRHQELSADPAQHMVRIKEGVCVIGDPALDGFEQLMLAKRVPCGDKDASSAILKQALEKHRKY</sequence>
<dbReference type="RefSeq" id="WP_092796876.1">
    <property type="nucleotide sequence ID" value="NZ_FNXF01000024.1"/>
</dbReference>
<organism evidence="1 2">
    <name type="scientific">Rheinheimera pacifica</name>
    <dbReference type="NCBI Taxonomy" id="173990"/>
    <lineage>
        <taxon>Bacteria</taxon>
        <taxon>Pseudomonadati</taxon>
        <taxon>Pseudomonadota</taxon>
        <taxon>Gammaproteobacteria</taxon>
        <taxon>Chromatiales</taxon>
        <taxon>Chromatiaceae</taxon>
        <taxon>Rheinheimera</taxon>
    </lineage>
</organism>
<accession>A0A1H6NBI6</accession>
<dbReference type="Proteomes" id="UP000199371">
    <property type="component" value="Unassembled WGS sequence"/>
</dbReference>
<keyword evidence="2" id="KW-1185">Reference proteome</keyword>
<proteinExistence type="predicted"/>
<dbReference type="OrthoDB" id="5768911at2"/>